<name>A0A7S2M287_9STRA</name>
<dbReference type="Pfam" id="PF01764">
    <property type="entry name" value="Lipase_3"/>
    <property type="match status" value="1"/>
</dbReference>
<evidence type="ECO:0000256" key="2">
    <source>
        <dbReference type="SAM" id="SignalP"/>
    </source>
</evidence>
<organism evidence="4">
    <name type="scientific">Skeletonema marinoi</name>
    <dbReference type="NCBI Taxonomy" id="267567"/>
    <lineage>
        <taxon>Eukaryota</taxon>
        <taxon>Sar</taxon>
        <taxon>Stramenopiles</taxon>
        <taxon>Ochrophyta</taxon>
        <taxon>Bacillariophyta</taxon>
        <taxon>Coscinodiscophyceae</taxon>
        <taxon>Thalassiosirophycidae</taxon>
        <taxon>Thalassiosirales</taxon>
        <taxon>Skeletonemataceae</taxon>
        <taxon>Skeletonema</taxon>
        <taxon>Skeletonema marinoi-dohrnii complex</taxon>
    </lineage>
</organism>
<feature type="compositionally biased region" description="Basic residues" evidence="1">
    <location>
        <begin position="35"/>
        <end position="49"/>
    </location>
</feature>
<feature type="signal peptide" evidence="2">
    <location>
        <begin position="1"/>
        <end position="23"/>
    </location>
</feature>
<dbReference type="AlphaFoldDB" id="A0A7S2M287"/>
<evidence type="ECO:0000259" key="3">
    <source>
        <dbReference type="Pfam" id="PF01764"/>
    </source>
</evidence>
<dbReference type="InterPro" id="IPR029058">
    <property type="entry name" value="AB_hydrolase_fold"/>
</dbReference>
<dbReference type="InterPro" id="IPR051218">
    <property type="entry name" value="Sec_MonoDiacylglyc_Lipase"/>
</dbReference>
<feature type="domain" description="Fungal lipase-type" evidence="3">
    <location>
        <begin position="322"/>
        <end position="387"/>
    </location>
</feature>
<gene>
    <name evidence="4" type="ORF">SMAR0320_LOCUS18331</name>
</gene>
<sequence length="500" mass="56435">MRNTRILRCIAIFLFSIIYVSLAKRDETQQQQQHPPRRHHESSSTKKKCPQQQQMHNKFHQRLFHNRRHTQQAYRMAVLSYFAYFEFHKIAELPQHCRGFQLVQDSTSTRDVITDALLHGNIALSDLMEAQNMTNTRQSDFNNPKRYSFQYSLYNWKESGVAKVRFHDTDMLLSTSNNGKELVIAFGGTASAGDLSTNLQTFESANHSSFFQGDGIEGSLHRGFLNAYSRVDEGYILPLGNASHSMPLLRDIYDLFTKCEEKVRKKRKNNNSTTPQISGLMLTTEIYEGSSKKRNNTSTNNDKEKRRSRGCHLKRIKLSDILRQIVIDALQKGLTVHVVGHSLGGALATLLAGDVIVNHPSVLVKKLHVWVYGSPQIADDTFLRSAMNAAPRLKKFLRGNGRFNRFVTLSNRCKVDAIVDVTKAALSERKKLGGVHGSVVHFAEPRYLLTDAQSSAAAHELDQYLNSLEGTKSKDPLAIDLPSLDLSQCVRESNASSSKK</sequence>
<accession>A0A7S2M287</accession>
<feature type="region of interest" description="Disordered" evidence="1">
    <location>
        <begin position="28"/>
        <end position="55"/>
    </location>
</feature>
<evidence type="ECO:0000313" key="4">
    <source>
        <dbReference type="EMBL" id="CAD9621709.1"/>
    </source>
</evidence>
<dbReference type="GO" id="GO:0006629">
    <property type="term" value="P:lipid metabolic process"/>
    <property type="evidence" value="ECO:0007669"/>
    <property type="project" value="InterPro"/>
</dbReference>
<dbReference type="Gene3D" id="3.40.50.1820">
    <property type="entry name" value="alpha/beta hydrolase"/>
    <property type="match status" value="1"/>
</dbReference>
<evidence type="ECO:0000256" key="1">
    <source>
        <dbReference type="SAM" id="MobiDB-lite"/>
    </source>
</evidence>
<keyword evidence="2" id="KW-0732">Signal</keyword>
<reference evidence="4" key="1">
    <citation type="submission" date="2021-01" db="EMBL/GenBank/DDBJ databases">
        <authorList>
            <person name="Corre E."/>
            <person name="Pelletier E."/>
            <person name="Niang G."/>
            <person name="Scheremetjew M."/>
            <person name="Finn R."/>
            <person name="Kale V."/>
            <person name="Holt S."/>
            <person name="Cochrane G."/>
            <person name="Meng A."/>
            <person name="Brown T."/>
            <person name="Cohen L."/>
        </authorList>
    </citation>
    <scope>NUCLEOTIDE SEQUENCE</scope>
    <source>
        <strain evidence="4">SM1012Den-03</strain>
    </source>
</reference>
<feature type="region of interest" description="Disordered" evidence="1">
    <location>
        <begin position="289"/>
        <end position="309"/>
    </location>
</feature>
<dbReference type="PANTHER" id="PTHR45856">
    <property type="entry name" value="ALPHA/BETA-HYDROLASES SUPERFAMILY PROTEIN"/>
    <property type="match status" value="1"/>
</dbReference>
<dbReference type="SUPFAM" id="SSF53474">
    <property type="entry name" value="alpha/beta-Hydrolases"/>
    <property type="match status" value="1"/>
</dbReference>
<dbReference type="EMBL" id="HBGZ01025778">
    <property type="protein sequence ID" value="CAD9621709.1"/>
    <property type="molecule type" value="Transcribed_RNA"/>
</dbReference>
<dbReference type="InterPro" id="IPR002921">
    <property type="entry name" value="Fungal_lipase-type"/>
</dbReference>
<proteinExistence type="predicted"/>
<dbReference type="PANTHER" id="PTHR45856:SF24">
    <property type="entry name" value="FUNGAL LIPASE-LIKE DOMAIN-CONTAINING PROTEIN"/>
    <property type="match status" value="1"/>
</dbReference>
<feature type="chain" id="PRO_5031410587" description="Fungal lipase-type domain-containing protein" evidence="2">
    <location>
        <begin position="24"/>
        <end position="500"/>
    </location>
</feature>
<protein>
    <recommendedName>
        <fullName evidence="3">Fungal lipase-type domain-containing protein</fullName>
    </recommendedName>
</protein>